<organism evidence="2 3">
    <name type="scientific">Nonomuraea thailandensis</name>
    <dbReference type="NCBI Taxonomy" id="1188745"/>
    <lineage>
        <taxon>Bacteria</taxon>
        <taxon>Bacillati</taxon>
        <taxon>Actinomycetota</taxon>
        <taxon>Actinomycetes</taxon>
        <taxon>Streptosporangiales</taxon>
        <taxon>Streptosporangiaceae</taxon>
        <taxon>Nonomuraea</taxon>
    </lineage>
</organism>
<protein>
    <submittedName>
        <fullName evidence="2">Uncharacterized protein</fullName>
    </submittedName>
</protein>
<sequence>MLKRRLAIVATSAALGLGVMAGSALADDGPVRVHGKAGEVVAGAHEGRGFHDGGHGGGHGGRLTCWMSDGDVVRLSRAKVAELVEERYIEPELAEAVVEDGVTVVPEDRLSISVPAGKLPREVVKRKHAGKRWHHSRVIHLTCVWSK</sequence>
<keyword evidence="1" id="KW-0732">Signal</keyword>
<comment type="caution">
    <text evidence="2">The sequence shown here is derived from an EMBL/GenBank/DDBJ whole genome shotgun (WGS) entry which is preliminary data.</text>
</comment>
<feature type="chain" id="PRO_5040816249" evidence="1">
    <location>
        <begin position="27"/>
        <end position="147"/>
    </location>
</feature>
<gene>
    <name evidence="2" type="ORF">HD597_007639</name>
</gene>
<keyword evidence="3" id="KW-1185">Reference proteome</keyword>
<dbReference type="AlphaFoldDB" id="A0A9X2GNA3"/>
<feature type="signal peptide" evidence="1">
    <location>
        <begin position="1"/>
        <end position="26"/>
    </location>
</feature>
<dbReference type="RefSeq" id="WP_253748720.1">
    <property type="nucleotide sequence ID" value="NZ_BAABKA010000108.1"/>
</dbReference>
<dbReference type="Proteomes" id="UP001139648">
    <property type="component" value="Unassembled WGS sequence"/>
</dbReference>
<reference evidence="2" key="1">
    <citation type="submission" date="2022-06" db="EMBL/GenBank/DDBJ databases">
        <title>Sequencing the genomes of 1000 actinobacteria strains.</title>
        <authorList>
            <person name="Klenk H.-P."/>
        </authorList>
    </citation>
    <scope>NUCLEOTIDE SEQUENCE</scope>
    <source>
        <strain evidence="2">DSM 46694</strain>
    </source>
</reference>
<evidence type="ECO:0000256" key="1">
    <source>
        <dbReference type="SAM" id="SignalP"/>
    </source>
</evidence>
<evidence type="ECO:0000313" key="2">
    <source>
        <dbReference type="EMBL" id="MCP2360619.1"/>
    </source>
</evidence>
<dbReference type="EMBL" id="JAMZEB010000002">
    <property type="protein sequence ID" value="MCP2360619.1"/>
    <property type="molecule type" value="Genomic_DNA"/>
</dbReference>
<proteinExistence type="predicted"/>
<accession>A0A9X2GNA3</accession>
<evidence type="ECO:0000313" key="3">
    <source>
        <dbReference type="Proteomes" id="UP001139648"/>
    </source>
</evidence>
<name>A0A9X2GNA3_9ACTN</name>